<dbReference type="EMBL" id="CAKOFQ010006727">
    <property type="protein sequence ID" value="CAH1965670.1"/>
    <property type="molecule type" value="Genomic_DNA"/>
</dbReference>
<proteinExistence type="predicted"/>
<evidence type="ECO:0000313" key="2">
    <source>
        <dbReference type="Proteomes" id="UP001152888"/>
    </source>
</evidence>
<dbReference type="Proteomes" id="UP001152888">
    <property type="component" value="Unassembled WGS sequence"/>
</dbReference>
<gene>
    <name evidence="1" type="ORF">ACAOBT_LOCUS6459</name>
</gene>
<organism evidence="1 2">
    <name type="scientific">Acanthoscelides obtectus</name>
    <name type="common">Bean weevil</name>
    <name type="synonym">Bruchus obtectus</name>
    <dbReference type="NCBI Taxonomy" id="200917"/>
    <lineage>
        <taxon>Eukaryota</taxon>
        <taxon>Metazoa</taxon>
        <taxon>Ecdysozoa</taxon>
        <taxon>Arthropoda</taxon>
        <taxon>Hexapoda</taxon>
        <taxon>Insecta</taxon>
        <taxon>Pterygota</taxon>
        <taxon>Neoptera</taxon>
        <taxon>Endopterygota</taxon>
        <taxon>Coleoptera</taxon>
        <taxon>Polyphaga</taxon>
        <taxon>Cucujiformia</taxon>
        <taxon>Chrysomeloidea</taxon>
        <taxon>Chrysomelidae</taxon>
        <taxon>Bruchinae</taxon>
        <taxon>Bruchini</taxon>
        <taxon>Acanthoscelides</taxon>
    </lineage>
</organism>
<dbReference type="AlphaFoldDB" id="A0A9P0K415"/>
<accession>A0A9P0K415</accession>
<sequence>MNRNNRNILRMIEAPIYSMLQYTKTAIKQISTFLQDKPVFLKIRDICEKITFRGRKLYSFTFLKMITGWYMQNEHQLNCELK</sequence>
<evidence type="ECO:0000313" key="1">
    <source>
        <dbReference type="EMBL" id="CAH1965670.1"/>
    </source>
</evidence>
<reference evidence="1" key="1">
    <citation type="submission" date="2022-03" db="EMBL/GenBank/DDBJ databases">
        <authorList>
            <person name="Sayadi A."/>
        </authorList>
    </citation>
    <scope>NUCLEOTIDE SEQUENCE</scope>
</reference>
<protein>
    <submittedName>
        <fullName evidence="1">Uncharacterized protein</fullName>
    </submittedName>
</protein>
<name>A0A9P0K415_ACAOB</name>
<keyword evidence="2" id="KW-1185">Reference proteome</keyword>
<comment type="caution">
    <text evidence="1">The sequence shown here is derived from an EMBL/GenBank/DDBJ whole genome shotgun (WGS) entry which is preliminary data.</text>
</comment>